<dbReference type="Pfam" id="PF13905">
    <property type="entry name" value="Thioredoxin_8"/>
    <property type="match status" value="1"/>
</dbReference>
<protein>
    <recommendedName>
        <fullName evidence="1">Thioredoxin-like fold domain-containing protein</fullName>
    </recommendedName>
</protein>
<keyword evidence="3" id="KW-1185">Reference proteome</keyword>
<reference evidence="2 3" key="1">
    <citation type="journal article" date="2023" name="Arcadia Sci">
        <title>De novo assembly of a long-read Amblyomma americanum tick genome.</title>
        <authorList>
            <person name="Chou S."/>
            <person name="Poskanzer K.E."/>
            <person name="Rollins M."/>
            <person name="Thuy-Boun P.S."/>
        </authorList>
    </citation>
    <scope>NUCLEOTIDE SEQUENCE [LARGE SCALE GENOMIC DNA]</scope>
    <source>
        <strain evidence="2">F_SG_1</strain>
        <tissue evidence="2">Salivary glands</tissue>
    </source>
</reference>
<evidence type="ECO:0000313" key="2">
    <source>
        <dbReference type="EMBL" id="KAK8764313.1"/>
    </source>
</evidence>
<sequence length="131" mass="15046">MELLRDKVLLTKDGTSIAAEVALRNKRIICIYFSAQWCEPCRTFTPMLADAYREVKQHGLPIEVYRKTKKKKRAEYLSIGAVATRKAANENPFSTQIVFVSQDRTQAEMQDDFHAHHGEWLTVPYGDNLQS</sequence>
<proteinExistence type="predicted"/>
<gene>
    <name evidence="2" type="ORF">V5799_033078</name>
</gene>
<dbReference type="AlphaFoldDB" id="A0AAQ4DPC3"/>
<dbReference type="GO" id="GO:0045494">
    <property type="term" value="P:photoreceptor cell maintenance"/>
    <property type="evidence" value="ECO:0007669"/>
    <property type="project" value="InterPro"/>
</dbReference>
<dbReference type="InterPro" id="IPR029519">
    <property type="entry name" value="RdCVF2"/>
</dbReference>
<dbReference type="InterPro" id="IPR036249">
    <property type="entry name" value="Thioredoxin-like_sf"/>
</dbReference>
<dbReference type="PANTHER" id="PTHR46762:SF1">
    <property type="entry name" value="NUCLEOREDOXIN-LIKE PROTEIN 2"/>
    <property type="match status" value="1"/>
</dbReference>
<organism evidence="2 3">
    <name type="scientific">Amblyomma americanum</name>
    <name type="common">Lone star tick</name>
    <dbReference type="NCBI Taxonomy" id="6943"/>
    <lineage>
        <taxon>Eukaryota</taxon>
        <taxon>Metazoa</taxon>
        <taxon>Ecdysozoa</taxon>
        <taxon>Arthropoda</taxon>
        <taxon>Chelicerata</taxon>
        <taxon>Arachnida</taxon>
        <taxon>Acari</taxon>
        <taxon>Parasitiformes</taxon>
        <taxon>Ixodida</taxon>
        <taxon>Ixodoidea</taxon>
        <taxon>Ixodidae</taxon>
        <taxon>Amblyomminae</taxon>
        <taxon>Amblyomma</taxon>
    </lineage>
</organism>
<accession>A0AAQ4DPC3</accession>
<dbReference type="Proteomes" id="UP001321473">
    <property type="component" value="Unassembled WGS sequence"/>
</dbReference>
<dbReference type="EMBL" id="JARKHS020028399">
    <property type="protein sequence ID" value="KAK8764313.1"/>
    <property type="molecule type" value="Genomic_DNA"/>
</dbReference>
<dbReference type="Gene3D" id="3.40.30.10">
    <property type="entry name" value="Glutaredoxin"/>
    <property type="match status" value="1"/>
</dbReference>
<dbReference type="GO" id="GO:0007600">
    <property type="term" value="P:sensory perception"/>
    <property type="evidence" value="ECO:0007669"/>
    <property type="project" value="InterPro"/>
</dbReference>
<comment type="caution">
    <text evidence="2">The sequence shown here is derived from an EMBL/GenBank/DDBJ whole genome shotgun (WGS) entry which is preliminary data.</text>
</comment>
<dbReference type="SUPFAM" id="SSF52833">
    <property type="entry name" value="Thioredoxin-like"/>
    <property type="match status" value="1"/>
</dbReference>
<dbReference type="PANTHER" id="PTHR46762">
    <property type="entry name" value="NUCLEOREDOXIN-LIKE PROTEIN 2"/>
    <property type="match status" value="1"/>
</dbReference>
<evidence type="ECO:0000313" key="3">
    <source>
        <dbReference type="Proteomes" id="UP001321473"/>
    </source>
</evidence>
<evidence type="ECO:0000259" key="1">
    <source>
        <dbReference type="Pfam" id="PF13905"/>
    </source>
</evidence>
<dbReference type="InterPro" id="IPR012336">
    <property type="entry name" value="Thioredoxin-like_fold"/>
</dbReference>
<name>A0AAQ4DPC3_AMBAM</name>
<feature type="domain" description="Thioredoxin-like fold" evidence="1">
    <location>
        <begin position="27"/>
        <end position="128"/>
    </location>
</feature>